<dbReference type="Proteomes" id="UP000273655">
    <property type="component" value="Chromosome 1"/>
</dbReference>
<reference evidence="1 2" key="1">
    <citation type="submission" date="2018-12" db="EMBL/GenBank/DDBJ databases">
        <authorList>
            <consortium name="Pathogen Informatics"/>
        </authorList>
    </citation>
    <scope>NUCLEOTIDE SEQUENCE [LARGE SCALE GENOMIC DNA]</scope>
    <source>
        <strain evidence="1 2">NCTC8271</strain>
    </source>
</reference>
<organism evidence="1 2">
    <name type="scientific">Salmonella enterica I</name>
    <dbReference type="NCBI Taxonomy" id="59201"/>
    <lineage>
        <taxon>Bacteria</taxon>
        <taxon>Pseudomonadati</taxon>
        <taxon>Pseudomonadota</taxon>
        <taxon>Gammaproteobacteria</taxon>
        <taxon>Enterobacterales</taxon>
        <taxon>Enterobacteriaceae</taxon>
        <taxon>Salmonella</taxon>
    </lineage>
</organism>
<gene>
    <name evidence="1" type="ORF">NCTC8271_00441</name>
</gene>
<sequence length="70" mass="7902">MALRLSGLRALNIIKPGKSPALLLLLRGRFSAFIQILNQLVYALIGKHLLQRGSELPSPVFYTDRWCPVR</sequence>
<proteinExistence type="predicted"/>
<accession>A0A3S4GD57</accession>
<evidence type="ECO:0000313" key="2">
    <source>
        <dbReference type="Proteomes" id="UP000273655"/>
    </source>
</evidence>
<protein>
    <submittedName>
        <fullName evidence="1">Uncharacterized protein</fullName>
    </submittedName>
</protein>
<dbReference type="AlphaFoldDB" id="A0A3S4GD57"/>
<evidence type="ECO:0000313" key="1">
    <source>
        <dbReference type="EMBL" id="VEA30752.1"/>
    </source>
</evidence>
<dbReference type="EMBL" id="LR134148">
    <property type="protein sequence ID" value="VEA30752.1"/>
    <property type="molecule type" value="Genomic_DNA"/>
</dbReference>
<name>A0A3S4GD57_SALET</name>